<dbReference type="PANTHER" id="PTHR14119">
    <property type="entry name" value="HYDROLASE"/>
    <property type="match status" value="1"/>
</dbReference>
<dbReference type="RefSeq" id="WP_227391224.1">
    <property type="nucleotide sequence ID" value="NZ_JBHSCJ010000009.1"/>
</dbReference>
<evidence type="ECO:0000313" key="2">
    <source>
        <dbReference type="EMBL" id="MCB8890564.1"/>
    </source>
</evidence>
<evidence type="ECO:0000313" key="3">
    <source>
        <dbReference type="Proteomes" id="UP001319882"/>
    </source>
</evidence>
<keyword evidence="3" id="KW-1185">Reference proteome</keyword>
<dbReference type="InterPro" id="IPR000868">
    <property type="entry name" value="Isochorismatase-like_dom"/>
</dbReference>
<dbReference type="Proteomes" id="UP001319882">
    <property type="component" value="Unassembled WGS sequence"/>
</dbReference>
<accession>A0ABS8DWJ2</accession>
<name>A0ABS8DWJ2_9GAMM</name>
<organism evidence="2 3">
    <name type="scientific">Vreelandella malpeensis</name>
    <dbReference type="NCBI Taxonomy" id="1172368"/>
    <lineage>
        <taxon>Bacteria</taxon>
        <taxon>Pseudomonadati</taxon>
        <taxon>Pseudomonadota</taxon>
        <taxon>Gammaproteobacteria</taxon>
        <taxon>Oceanospirillales</taxon>
        <taxon>Halomonadaceae</taxon>
        <taxon>Vreelandella</taxon>
    </lineage>
</organism>
<dbReference type="InterPro" id="IPR050993">
    <property type="entry name" value="Isochorismatase_domain"/>
</dbReference>
<dbReference type="EMBL" id="WHVL01000007">
    <property type="protein sequence ID" value="MCB8890564.1"/>
    <property type="molecule type" value="Genomic_DNA"/>
</dbReference>
<reference evidence="2 3" key="1">
    <citation type="journal article" date="2021" name="Sci. Rep.">
        <title>Genome analysis of a halophilic bacterium Halomonas malpeensis YU-PRIM-29(T) reveals its exopolysaccharide and pigment producing capabilities.</title>
        <authorList>
            <person name="Athmika"/>
            <person name="Ghate S.D."/>
            <person name="Arun A.B."/>
            <person name="Rao S.S."/>
            <person name="Kumar S.T.A."/>
            <person name="Kandiyil M.K."/>
            <person name="Saptami K."/>
            <person name="Rekha P.D."/>
        </authorList>
    </citation>
    <scope>NUCLEOTIDE SEQUENCE [LARGE SCALE GENOMIC DNA]</scope>
    <source>
        <strain evidence="3">prim 29</strain>
    </source>
</reference>
<comment type="caution">
    <text evidence="2">The sequence shown here is derived from an EMBL/GenBank/DDBJ whole genome shotgun (WGS) entry which is preliminary data.</text>
</comment>
<dbReference type="PANTHER" id="PTHR14119:SF3">
    <property type="entry name" value="ISOCHORISMATASE DOMAIN-CONTAINING PROTEIN 2"/>
    <property type="match status" value="1"/>
</dbReference>
<dbReference type="Gene3D" id="3.40.50.850">
    <property type="entry name" value="Isochorismatase-like"/>
    <property type="match status" value="1"/>
</dbReference>
<proteinExistence type="predicted"/>
<sequence length="198" mass="21764">MRLSANDSLLLMVDFQAGLLPAIGDADAAVQEAAWLGGVAGELGVPVWLTEQAPEKIGHSVNMLTERLGPHQVWEKRHFGVTEEPGFMRALEVTGRRQVVICGAEAHICVLQSALGLLQSGYELYWLVDASVSRRRQEALLALARVQGHGGIGVSADMVAYEWLYRCDGELFSRVHRHFLKPRAGREVTFFSADSRPA</sequence>
<evidence type="ECO:0000259" key="1">
    <source>
        <dbReference type="Pfam" id="PF00857"/>
    </source>
</evidence>
<protein>
    <submittedName>
        <fullName evidence="2">Isochorismatase family protein</fullName>
    </submittedName>
</protein>
<dbReference type="InterPro" id="IPR036380">
    <property type="entry name" value="Isochorismatase-like_sf"/>
</dbReference>
<gene>
    <name evidence="2" type="ORF">GEV37_15720</name>
</gene>
<dbReference type="SUPFAM" id="SSF52499">
    <property type="entry name" value="Isochorismatase-like hydrolases"/>
    <property type="match status" value="1"/>
</dbReference>
<feature type="domain" description="Isochorismatase-like" evidence="1">
    <location>
        <begin position="8"/>
        <end position="152"/>
    </location>
</feature>
<dbReference type="Pfam" id="PF00857">
    <property type="entry name" value="Isochorismatase"/>
    <property type="match status" value="1"/>
</dbReference>